<dbReference type="InterPro" id="IPR051047">
    <property type="entry name" value="AccD/PCCB"/>
</dbReference>
<keyword evidence="3" id="KW-0808">Transferase</keyword>
<reference evidence="3 4" key="1">
    <citation type="journal article" date="2016" name="Int. J. Syst. Evol. Microbiol.">
        <title>Oceanobacillus halophilus sp. nov., a novel moderately halophilic bacterium from a hypersaline lake.</title>
        <authorList>
            <person name="Amoozegar M.A."/>
            <person name="Bagheri M."/>
            <person name="Makhdoumi A."/>
            <person name="Nikou M.M."/>
            <person name="Fazeli S.A.S."/>
            <person name="Schumann P."/>
            <person name="Sproer C."/>
            <person name="Sanchez-Porro C."/>
            <person name="Ventosa A."/>
        </authorList>
    </citation>
    <scope>NUCLEOTIDE SEQUENCE [LARGE SCALE GENOMIC DNA]</scope>
    <source>
        <strain evidence="3 4">DSM 23996</strain>
    </source>
</reference>
<dbReference type="GO" id="GO:0004658">
    <property type="term" value="F:propionyl-CoA carboxylase activity"/>
    <property type="evidence" value="ECO:0007669"/>
    <property type="project" value="TreeGrafter"/>
</dbReference>
<dbReference type="OrthoDB" id="9803706at2"/>
<keyword evidence="4" id="KW-1185">Reference proteome</keyword>
<dbReference type="PROSITE" id="PS50980">
    <property type="entry name" value="COA_CT_NTER"/>
    <property type="match status" value="1"/>
</dbReference>
<dbReference type="InterPro" id="IPR011763">
    <property type="entry name" value="COA_CT_C"/>
</dbReference>
<dbReference type="PROSITE" id="PS50989">
    <property type="entry name" value="COA_CT_CTER"/>
    <property type="match status" value="1"/>
</dbReference>
<feature type="domain" description="CoA carboxyltransferase N-terminal" evidence="1">
    <location>
        <begin position="1"/>
        <end position="263"/>
    </location>
</feature>
<evidence type="ECO:0000259" key="2">
    <source>
        <dbReference type="PROSITE" id="PS50989"/>
    </source>
</evidence>
<dbReference type="PANTHER" id="PTHR43842">
    <property type="entry name" value="PROPIONYL-COA CARBOXYLASE BETA CHAIN"/>
    <property type="match status" value="1"/>
</dbReference>
<dbReference type="PANTHER" id="PTHR43842:SF2">
    <property type="entry name" value="PROPIONYL-COA CARBOXYLASE BETA CHAIN, MITOCHONDRIAL"/>
    <property type="match status" value="1"/>
</dbReference>
<dbReference type="Gene3D" id="3.90.226.10">
    <property type="entry name" value="2-enoyl-CoA Hydratase, Chain A, domain 1"/>
    <property type="match status" value="2"/>
</dbReference>
<accession>A0A495A7K0</accession>
<protein>
    <submittedName>
        <fullName evidence="3">Methylmalonyl-CoA carboxyltransferase</fullName>
    </submittedName>
</protein>
<dbReference type="Pfam" id="PF01039">
    <property type="entry name" value="Carboxyl_trans"/>
    <property type="match status" value="1"/>
</dbReference>
<dbReference type="AlphaFoldDB" id="A0A495A7K0"/>
<organism evidence="3 4">
    <name type="scientific">Oceanobacillus halophilus</name>
    <dbReference type="NCBI Taxonomy" id="930130"/>
    <lineage>
        <taxon>Bacteria</taxon>
        <taxon>Bacillati</taxon>
        <taxon>Bacillota</taxon>
        <taxon>Bacilli</taxon>
        <taxon>Bacillales</taxon>
        <taxon>Bacillaceae</taxon>
        <taxon>Oceanobacillus</taxon>
    </lineage>
</organism>
<name>A0A495A7K0_9BACI</name>
<feature type="domain" description="CoA carboxyltransferase C-terminal" evidence="2">
    <location>
        <begin position="267"/>
        <end position="511"/>
    </location>
</feature>
<dbReference type="EMBL" id="RBZP01000002">
    <property type="protein sequence ID" value="RKQ35770.1"/>
    <property type="molecule type" value="Genomic_DNA"/>
</dbReference>
<proteinExistence type="predicted"/>
<gene>
    <name evidence="3" type="ORF">D8M06_05785</name>
</gene>
<evidence type="ECO:0000259" key="1">
    <source>
        <dbReference type="PROSITE" id="PS50980"/>
    </source>
</evidence>
<dbReference type="RefSeq" id="WP_121203441.1">
    <property type="nucleotide sequence ID" value="NZ_RBZP01000002.1"/>
</dbReference>
<evidence type="ECO:0000313" key="3">
    <source>
        <dbReference type="EMBL" id="RKQ35770.1"/>
    </source>
</evidence>
<sequence>MSWEKEIEELRKREQLAKKMGGEERVARHRKQGKLTVRERIDQLLDNGTFHEIGAIAGNGEYDESGEMVDFTPANFVTGTGRINNRKVVIGADDFTVRGGSMDGAVTRKQEYSELMAKELRIPIIRLVDGTGGGGSVKLLADNGYTYVPVNPAWDHVIENLQTVPVISACLGSVAGLGAARVSTSHFSVMVEDISQLFVAGPLIVKHGMGQDLDKEELGGVQVHKSSGAVDNVAKSEEDAFNHIRKFLSYMPTNIWELPPVVKSSDDPYRKEEELISAIPRDRRKLYKSRLILEMIFDIDSIFEMGKFYGSSMITAFARLDGHPVGVIAPDVYKNAGAMTAESSEKIERFVDLCQTFHLPIVNFVDNPGLEVGLNAEKKGTIRKGVSAISAVYQATVPMMEIILRRVFGVGGAGMSNGHGLNQRYAWPSGVWGSLPIEGGLEVAYKRDLESSDDPEALRQKLLKQLQNVTSPYRTAEKFGIEEIIDPRETRPLLCEWVKDAYSLLPQQLGNKHKYRP</sequence>
<comment type="caution">
    <text evidence="3">The sequence shown here is derived from an EMBL/GenBank/DDBJ whole genome shotgun (WGS) entry which is preliminary data.</text>
</comment>
<dbReference type="InterPro" id="IPR011762">
    <property type="entry name" value="COA_CT_N"/>
</dbReference>
<dbReference type="SUPFAM" id="SSF52096">
    <property type="entry name" value="ClpP/crotonase"/>
    <property type="match status" value="2"/>
</dbReference>
<dbReference type="InterPro" id="IPR029045">
    <property type="entry name" value="ClpP/crotonase-like_dom_sf"/>
</dbReference>
<dbReference type="GO" id="GO:0016740">
    <property type="term" value="F:transferase activity"/>
    <property type="evidence" value="ECO:0007669"/>
    <property type="project" value="UniProtKB-KW"/>
</dbReference>
<dbReference type="InterPro" id="IPR034733">
    <property type="entry name" value="AcCoA_carboxyl_beta"/>
</dbReference>
<evidence type="ECO:0000313" key="4">
    <source>
        <dbReference type="Proteomes" id="UP000269301"/>
    </source>
</evidence>
<dbReference type="Proteomes" id="UP000269301">
    <property type="component" value="Unassembled WGS sequence"/>
</dbReference>